<keyword evidence="4" id="KW-1185">Reference proteome</keyword>
<reference evidence="3 4" key="1">
    <citation type="submission" date="2023-11" db="EMBL/GenBank/DDBJ databases">
        <title>Halocaridina rubra genome assembly.</title>
        <authorList>
            <person name="Smith C."/>
        </authorList>
    </citation>
    <scope>NUCLEOTIDE SEQUENCE [LARGE SCALE GENOMIC DNA]</scope>
    <source>
        <strain evidence="3">EP-1</strain>
        <tissue evidence="3">Whole</tissue>
    </source>
</reference>
<gene>
    <name evidence="3" type="ORF">SK128_001992</name>
</gene>
<feature type="region of interest" description="Disordered" evidence="2">
    <location>
        <begin position="60"/>
        <end position="82"/>
    </location>
</feature>
<accession>A0AAN8XDB9</accession>
<evidence type="ECO:0000313" key="3">
    <source>
        <dbReference type="EMBL" id="KAK7076985.1"/>
    </source>
</evidence>
<feature type="compositionally biased region" description="Basic residues" evidence="2">
    <location>
        <begin position="65"/>
        <end position="79"/>
    </location>
</feature>
<dbReference type="GO" id="GO:0005634">
    <property type="term" value="C:nucleus"/>
    <property type="evidence" value="ECO:0007669"/>
    <property type="project" value="TreeGrafter"/>
</dbReference>
<dbReference type="Proteomes" id="UP001381693">
    <property type="component" value="Unassembled WGS sequence"/>
</dbReference>
<evidence type="ECO:0000313" key="4">
    <source>
        <dbReference type="Proteomes" id="UP001381693"/>
    </source>
</evidence>
<dbReference type="PANTHER" id="PTHR21838:SF2">
    <property type="entry name" value="COILED-COIL DOMAIN-CONTAINING PROTEIN 137"/>
    <property type="match status" value="1"/>
</dbReference>
<sequence>MGKTNKSKGYKKKKYKDPLQLQNIQLSKIAHKINRVPTNEEIQEIPKKLKLMVDFQEKLQNKAPRLSKKERKMKKKNKAKASDNLIDTAKLASKATLMPGMERPLHMIPRLKQYPDESDDKFLRRVNMATMNMLKESEYEDKFGVDVERHADGKIKAVKARNILDDPALSDKQRAKLLVKQKLKKEKKKERDLKRKLKNRKKAKDEDEFSYFTDKVKFGEVVYEPPSLDTSKLTKMIGGEMKSKSFLFMEKLKKDQSGKIQELTAARKRTLEDERQKAVQAYRDMKAEKFKANSKNFTFG</sequence>
<organism evidence="3 4">
    <name type="scientific">Halocaridina rubra</name>
    <name type="common">Hawaiian red shrimp</name>
    <dbReference type="NCBI Taxonomy" id="373956"/>
    <lineage>
        <taxon>Eukaryota</taxon>
        <taxon>Metazoa</taxon>
        <taxon>Ecdysozoa</taxon>
        <taxon>Arthropoda</taxon>
        <taxon>Crustacea</taxon>
        <taxon>Multicrustacea</taxon>
        <taxon>Malacostraca</taxon>
        <taxon>Eumalacostraca</taxon>
        <taxon>Eucarida</taxon>
        <taxon>Decapoda</taxon>
        <taxon>Pleocyemata</taxon>
        <taxon>Caridea</taxon>
        <taxon>Atyoidea</taxon>
        <taxon>Atyidae</taxon>
        <taxon>Halocaridina</taxon>
    </lineage>
</organism>
<keyword evidence="1" id="KW-0175">Coiled coil</keyword>
<name>A0AAN8XDB9_HALRR</name>
<feature type="coiled-coil region" evidence="1">
    <location>
        <begin position="180"/>
        <end position="207"/>
    </location>
</feature>
<comment type="caution">
    <text evidence="3">The sequence shown here is derived from an EMBL/GenBank/DDBJ whole genome shotgun (WGS) entry which is preliminary data.</text>
</comment>
<evidence type="ECO:0008006" key="5">
    <source>
        <dbReference type="Google" id="ProtNLM"/>
    </source>
</evidence>
<evidence type="ECO:0000256" key="2">
    <source>
        <dbReference type="SAM" id="MobiDB-lite"/>
    </source>
</evidence>
<dbReference type="InterPro" id="IPR026680">
    <property type="entry name" value="CCDC137"/>
</dbReference>
<dbReference type="PANTHER" id="PTHR21838">
    <property type="entry name" value="COILED-COIL DOMAIN-CONTAINING PROTEIN 137"/>
    <property type="match status" value="1"/>
</dbReference>
<dbReference type="EMBL" id="JAXCGZ010009496">
    <property type="protein sequence ID" value="KAK7076985.1"/>
    <property type="molecule type" value="Genomic_DNA"/>
</dbReference>
<evidence type="ECO:0000256" key="1">
    <source>
        <dbReference type="SAM" id="Coils"/>
    </source>
</evidence>
<proteinExistence type="predicted"/>
<protein>
    <recommendedName>
        <fullName evidence="5">Coiled-coil domain-containing protein 137</fullName>
    </recommendedName>
</protein>
<dbReference type="AlphaFoldDB" id="A0AAN8XDB9"/>